<dbReference type="InterPro" id="IPR002295">
    <property type="entry name" value="N4/N6-MTase_EcoPI_Mod-like"/>
</dbReference>
<dbReference type="EMBL" id="KJ020575">
    <property type="protein sequence ID" value="AIT41477.1"/>
    <property type="molecule type" value="Genomic_DNA"/>
</dbReference>
<evidence type="ECO:0000313" key="10">
    <source>
        <dbReference type="EMBL" id="MQK27031.1"/>
    </source>
</evidence>
<dbReference type="InterPro" id="IPR002052">
    <property type="entry name" value="DNA_methylase_N6_adenine_CS"/>
</dbReference>
<dbReference type="InterPro" id="IPR029063">
    <property type="entry name" value="SAM-dependent_MTases_sf"/>
</dbReference>
<dbReference type="RefSeq" id="WP_023281053.1">
    <property type="nucleotide sequence ID" value="NZ_AP018572.1"/>
</dbReference>
<evidence type="ECO:0000256" key="1">
    <source>
        <dbReference type="ARBA" id="ARBA00006594"/>
    </source>
</evidence>
<protein>
    <recommendedName>
        <fullName evidence="2">site-specific DNA-methyltransferase (adenine-specific)</fullName>
        <ecNumber evidence="2">2.1.1.72</ecNumber>
    </recommendedName>
</protein>
<organism evidence="9">
    <name type="scientific">Escherichia coli</name>
    <dbReference type="NCBI Taxonomy" id="562"/>
    <lineage>
        <taxon>Bacteria</taxon>
        <taxon>Pseudomonadati</taxon>
        <taxon>Pseudomonadota</taxon>
        <taxon>Gammaproteobacteria</taxon>
        <taxon>Enterobacterales</taxon>
        <taxon>Enterobacteriaceae</taxon>
        <taxon>Escherichia</taxon>
    </lineage>
</organism>
<evidence type="ECO:0000259" key="8">
    <source>
        <dbReference type="Pfam" id="PF12564"/>
    </source>
</evidence>
<feature type="domain" description="DNA methylase N-4/N-6" evidence="7">
    <location>
        <begin position="196"/>
        <end position="541"/>
    </location>
</feature>
<dbReference type="PIRSF" id="PIRSF015855">
    <property type="entry name" value="TypeIII_Mtase_mKpnI"/>
    <property type="match status" value="1"/>
</dbReference>
<sequence>MQTELIKELNKVLKAFPQFWNGEELQRSMVSDAISQKQPDLIKALVANEKIRAVYGTDIDGIFIFDFDNLCKFLKYKEYWANSFTKYRNKVGLTSEGKYLDYSSDVVLDFPFKDCVLEGGMTKENQGKDEIYYNEIIARDEIDRLFSPKVFTNVKRHTKNGAQNNISYFDQSDNLIIKGNNLIALNSLITPHKGEVKLIYIDPPYNTGSDSFKYNDRFNHSTWLTFMKNRLETSLKLLSDDGFIFIQCDDNELFHLKVLMDNIFGVENFINIITIKTKIGGVSGSSEGKSLRDATEFIILYSKRKELAMLNPVFKKTEVIQYVNEYKDSGKSWKYTQILLDLGAKTPIKSEDGVTYNHYPYAKTTSISRFSKEKGISENDVYKDYAGIVYRTTNAQSSVRGRVLKELEEINNGIVSVEYTPLKGKNKGTPVEIFYNASNKDMFMFLSDMLEKNGESYNYMQKINTLWDDIQYNNLNKEGGYVSFENGKKPELLIKRVIELSTKAGDLILDFHLGSGTTAAVAHKMGRRYIGIEQMDYINDITVPRLQKVIGGEQGGISKDINWQGGGSFVYAELMELNAYFVHEIQKAQSTEELEKLFAVMKTEAHLNYQVALENVLSAEYEVDGIFRKVAFSELELHEQKQLLIEILDKNQLYVNASDMDDSDLNISESDKAFTRSFYGME</sequence>
<comment type="similarity">
    <text evidence="1">Belongs to the N(4)/N(6)-methyltransferase family.</text>
</comment>
<dbReference type="Pfam" id="PF01555">
    <property type="entry name" value="N6_N4_Mtase"/>
    <property type="match status" value="1"/>
</dbReference>
<dbReference type="PATRIC" id="fig|562.7061.peg.25"/>
<evidence type="ECO:0000259" key="7">
    <source>
        <dbReference type="Pfam" id="PF01555"/>
    </source>
</evidence>
<reference evidence="10 11" key="2">
    <citation type="journal article" date="2019" name="Environ. Health Perspect.">
        <title>Inter-host Transmission of Carbapenemase-Producing Escherichia coli among Humans and Backyard Animals.</title>
        <authorList>
            <person name="Li J."/>
            <person name="Bi Z."/>
            <person name="Ma S."/>
            <person name="Chen B."/>
            <person name="Cai C."/>
            <person name="He J."/>
            <person name="Schwarz S."/>
            <person name="Sun C."/>
            <person name="Zhou Y."/>
            <person name="Yin J."/>
            <person name="Hulth A."/>
            <person name="Wang Y."/>
            <person name="Shen Z."/>
            <person name="Wang S."/>
            <person name="Wu C."/>
            <person name="Nilsson L.E."/>
            <person name="Walsh T.R."/>
            <person name="Borjesson S."/>
            <person name="Shen J."/>
            <person name="Sun Q."/>
            <person name="Wang Y."/>
        </authorList>
    </citation>
    <scope>NUCLEOTIDE SEQUENCE [LARGE SCALE GENOMIC DNA]</scope>
    <source>
        <strain evidence="10 11">A016f</strain>
    </source>
</reference>
<dbReference type="AlphaFoldDB" id="A0A097GZZ2"/>
<dbReference type="InterPro" id="IPR022221">
    <property type="entry name" value="TypeIII_RM_meth"/>
</dbReference>
<dbReference type="PRINTS" id="PR00508">
    <property type="entry name" value="S21N4MTFRASE"/>
</dbReference>
<dbReference type="InterPro" id="IPR002941">
    <property type="entry name" value="DNA_methylase_N4/N6"/>
</dbReference>
<dbReference type="GO" id="GO:0003677">
    <property type="term" value="F:DNA binding"/>
    <property type="evidence" value="ECO:0007669"/>
    <property type="project" value="InterPro"/>
</dbReference>
<gene>
    <name evidence="10" type="ORF">EIZ93_22700</name>
    <name evidence="9" type="ORF">pHNFP460_031</name>
</gene>
<dbReference type="InterPro" id="IPR001091">
    <property type="entry name" value="RM_Methyltransferase"/>
</dbReference>
<dbReference type="REBASE" id="97954">
    <property type="entry name" value="M.Eco460ORF31P"/>
</dbReference>
<accession>A0A097GZZ2</accession>
<dbReference type="GO" id="GO:0008170">
    <property type="term" value="F:N-methyltransferase activity"/>
    <property type="evidence" value="ECO:0007669"/>
    <property type="project" value="InterPro"/>
</dbReference>
<proteinExistence type="inferred from homology"/>
<geneLocation type="plasmid" evidence="9">
    <name>pHNFP460-1</name>
</geneLocation>
<keyword evidence="9" id="KW-0614">Plasmid</keyword>
<feature type="domain" description="Type III restriction/modification enzyme methylation subunit" evidence="8">
    <location>
        <begin position="39"/>
        <end position="93"/>
    </location>
</feature>
<name>A0A097GZZ2_ECOLX</name>
<dbReference type="Pfam" id="PF12564">
    <property type="entry name" value="TypeIII_RM_meth"/>
    <property type="match status" value="1"/>
</dbReference>
<evidence type="ECO:0000256" key="2">
    <source>
        <dbReference type="ARBA" id="ARBA00011900"/>
    </source>
</evidence>
<keyword evidence="5" id="KW-0949">S-adenosyl-L-methionine</keyword>
<dbReference type="EMBL" id="RYCF01000137">
    <property type="protein sequence ID" value="MQK27031.1"/>
    <property type="molecule type" value="Genomic_DNA"/>
</dbReference>
<dbReference type="Proteomes" id="UP000359125">
    <property type="component" value="Unassembled WGS sequence"/>
</dbReference>
<evidence type="ECO:0000256" key="5">
    <source>
        <dbReference type="ARBA" id="ARBA00022691"/>
    </source>
</evidence>
<dbReference type="SUPFAM" id="SSF53335">
    <property type="entry name" value="S-adenosyl-L-methionine-dependent methyltransferases"/>
    <property type="match status" value="1"/>
</dbReference>
<dbReference type="Gene3D" id="3.40.50.150">
    <property type="entry name" value="Vaccinia Virus protein VP39"/>
    <property type="match status" value="1"/>
</dbReference>
<dbReference type="GO" id="GO:0009007">
    <property type="term" value="F:site-specific DNA-methyltransferase (adenine-specific) activity"/>
    <property type="evidence" value="ECO:0007669"/>
    <property type="project" value="UniProtKB-EC"/>
</dbReference>
<keyword evidence="3 9" id="KW-0489">Methyltransferase</keyword>
<dbReference type="EC" id="2.1.1.72" evidence="2"/>
<evidence type="ECO:0000256" key="3">
    <source>
        <dbReference type="ARBA" id="ARBA00022603"/>
    </source>
</evidence>
<evidence type="ECO:0000256" key="6">
    <source>
        <dbReference type="ARBA" id="ARBA00047942"/>
    </source>
</evidence>
<keyword evidence="4 10" id="KW-0808">Transferase</keyword>
<reference evidence="9" key="1">
    <citation type="submission" date="2013-12" db="EMBL/GenBank/DDBJ databases">
        <title>complete sequence of plasmid pHNFP460-1.</title>
        <authorList>
            <person name="Liu J."/>
            <person name="He D."/>
            <person name="Lv L."/>
            <person name="Yang X."/>
        </authorList>
    </citation>
    <scope>NUCLEOTIDE SEQUENCE</scope>
    <source>
        <strain evidence="9">FP460</strain>
        <plasmid evidence="9">pHNFP460-1</plasmid>
    </source>
</reference>
<dbReference type="PROSITE" id="PS00092">
    <property type="entry name" value="N6_MTASE"/>
    <property type="match status" value="1"/>
</dbReference>
<dbReference type="GO" id="GO:0032259">
    <property type="term" value="P:methylation"/>
    <property type="evidence" value="ECO:0007669"/>
    <property type="project" value="UniProtKB-KW"/>
</dbReference>
<evidence type="ECO:0000313" key="9">
    <source>
        <dbReference type="EMBL" id="AIT41477.1"/>
    </source>
</evidence>
<evidence type="ECO:0000256" key="4">
    <source>
        <dbReference type="ARBA" id="ARBA00022679"/>
    </source>
</evidence>
<evidence type="ECO:0000313" key="11">
    <source>
        <dbReference type="Proteomes" id="UP000359125"/>
    </source>
</evidence>
<comment type="catalytic activity">
    <reaction evidence="6">
        <text>a 2'-deoxyadenosine in DNA + S-adenosyl-L-methionine = an N(6)-methyl-2'-deoxyadenosine in DNA + S-adenosyl-L-homocysteine + H(+)</text>
        <dbReference type="Rhea" id="RHEA:15197"/>
        <dbReference type="Rhea" id="RHEA-COMP:12418"/>
        <dbReference type="Rhea" id="RHEA-COMP:12419"/>
        <dbReference type="ChEBI" id="CHEBI:15378"/>
        <dbReference type="ChEBI" id="CHEBI:57856"/>
        <dbReference type="ChEBI" id="CHEBI:59789"/>
        <dbReference type="ChEBI" id="CHEBI:90615"/>
        <dbReference type="ChEBI" id="CHEBI:90616"/>
        <dbReference type="EC" id="2.1.1.72"/>
    </reaction>
</comment>